<reference evidence="2 3" key="1">
    <citation type="journal article" date="2013" name="BMC Genomics">
        <title>Reconstruction of the lipid metabolism for the microalga Monoraphidium neglectum from its genome sequence reveals characteristics suitable for biofuel production.</title>
        <authorList>
            <person name="Bogen C."/>
            <person name="Al-Dilaimi A."/>
            <person name="Albersmeier A."/>
            <person name="Wichmann J."/>
            <person name="Grundmann M."/>
            <person name="Rupp O."/>
            <person name="Lauersen K.J."/>
            <person name="Blifernez-Klassen O."/>
            <person name="Kalinowski J."/>
            <person name="Goesmann A."/>
            <person name="Mussgnug J.H."/>
            <person name="Kruse O."/>
        </authorList>
    </citation>
    <scope>NUCLEOTIDE SEQUENCE [LARGE SCALE GENOMIC DNA]</scope>
    <source>
        <strain evidence="2 3">SAG 48.87</strain>
    </source>
</reference>
<protein>
    <recommendedName>
        <fullName evidence="4">Tbc2 translation factor, chloroplastic</fullName>
    </recommendedName>
</protein>
<dbReference type="GeneID" id="25735529"/>
<evidence type="ECO:0000313" key="3">
    <source>
        <dbReference type="Proteomes" id="UP000054498"/>
    </source>
</evidence>
<dbReference type="GO" id="GO:0035770">
    <property type="term" value="C:ribonucleoprotein granule"/>
    <property type="evidence" value="ECO:0007669"/>
    <property type="project" value="TreeGrafter"/>
</dbReference>
<feature type="compositionally biased region" description="Basic and acidic residues" evidence="1">
    <location>
        <begin position="188"/>
        <end position="209"/>
    </location>
</feature>
<dbReference type="PANTHER" id="PTHR21228:SF40">
    <property type="entry name" value="LD45607P"/>
    <property type="match status" value="1"/>
</dbReference>
<dbReference type="GO" id="GO:0005759">
    <property type="term" value="C:mitochondrial matrix"/>
    <property type="evidence" value="ECO:0007669"/>
    <property type="project" value="TreeGrafter"/>
</dbReference>
<dbReference type="GO" id="GO:0003723">
    <property type="term" value="F:RNA binding"/>
    <property type="evidence" value="ECO:0007669"/>
    <property type="project" value="TreeGrafter"/>
</dbReference>
<dbReference type="OrthoDB" id="551357at2759"/>
<name>A0A0D2LF52_9CHLO</name>
<dbReference type="RefSeq" id="XP_013904323.1">
    <property type="nucleotide sequence ID" value="XM_014048869.1"/>
</dbReference>
<dbReference type="PANTHER" id="PTHR21228">
    <property type="entry name" value="FAST LEU-RICH DOMAIN-CONTAINING"/>
    <property type="match status" value="1"/>
</dbReference>
<evidence type="ECO:0000256" key="1">
    <source>
        <dbReference type="SAM" id="MobiDB-lite"/>
    </source>
</evidence>
<feature type="region of interest" description="Disordered" evidence="1">
    <location>
        <begin position="535"/>
        <end position="592"/>
    </location>
</feature>
<dbReference type="GO" id="GO:0044528">
    <property type="term" value="P:regulation of mitochondrial mRNA stability"/>
    <property type="evidence" value="ECO:0007669"/>
    <property type="project" value="TreeGrafter"/>
</dbReference>
<evidence type="ECO:0008006" key="4">
    <source>
        <dbReference type="Google" id="ProtNLM"/>
    </source>
</evidence>
<sequence length="592" mass="59224">MANAQARGGSSSSGGGGFGSSSNGNSGGDSCDSSSGSGTGSVDGGGPKAAPGLNHIHTCALLARTARVTQYHSLPPQQLEGFHAFFCSALDLAYERLPACGPREAATMLWAVARLGLHPGTPWLDAYLAAAAAAGQLARAAPRDAANVLWALARFGHAPRQEALGRLLEAAVGGSGDGGGGGGGARQQDGRRQRQTQQREGDGRRDGQRRPAAAAGGARPCAQALANSAWALATLGLVPPRAWLDAWLSAALAVVDDFTAQGLSNSLWALARLGAAPDQEWLAAACGAAARRLGEGAFKPGEAAMLLHALGRLRAEPPAGLLLAVQAAMLERDGVARLPFADAANALWGLAVLGERPARAWQRACLLRLQSAVRGADAQALSTSLYAMGRLGLRPAPQWWEPVWAALPAVLGEQQAAAAEGAAGAGARGRGGGGSGGGGAAVLSSKSLALHASSAWMAELDAAVAAALPRMQPKEAANAALALAKLPHPPSAALAGGVAALLEGGGRLGRLDELQLRQALELWDARAAAANGPTASEDALAASPSDGDGRPFCGAGARALNGAADNGSSGHSGGSGNSSGSLQPEELQLASS</sequence>
<dbReference type="GO" id="GO:0009507">
    <property type="term" value="C:chloroplast"/>
    <property type="evidence" value="ECO:0007669"/>
    <property type="project" value="GOC"/>
</dbReference>
<dbReference type="InterPro" id="IPR050870">
    <property type="entry name" value="FAST_kinase"/>
</dbReference>
<dbReference type="GO" id="GO:0000963">
    <property type="term" value="P:mitochondrial RNA processing"/>
    <property type="evidence" value="ECO:0007669"/>
    <property type="project" value="TreeGrafter"/>
</dbReference>
<feature type="compositionally biased region" description="Gly residues" evidence="1">
    <location>
        <begin position="37"/>
        <end position="47"/>
    </location>
</feature>
<proteinExistence type="predicted"/>
<organism evidence="2 3">
    <name type="scientific">Monoraphidium neglectum</name>
    <dbReference type="NCBI Taxonomy" id="145388"/>
    <lineage>
        <taxon>Eukaryota</taxon>
        <taxon>Viridiplantae</taxon>
        <taxon>Chlorophyta</taxon>
        <taxon>core chlorophytes</taxon>
        <taxon>Chlorophyceae</taxon>
        <taxon>CS clade</taxon>
        <taxon>Sphaeropleales</taxon>
        <taxon>Selenastraceae</taxon>
        <taxon>Monoraphidium</taxon>
    </lineage>
</organism>
<dbReference type="KEGG" id="mng:MNEG_2651"/>
<dbReference type="GO" id="GO:1901259">
    <property type="term" value="P:chloroplast rRNA processing"/>
    <property type="evidence" value="ECO:0007669"/>
    <property type="project" value="TreeGrafter"/>
</dbReference>
<feature type="region of interest" description="Disordered" evidence="1">
    <location>
        <begin position="174"/>
        <end position="218"/>
    </location>
</feature>
<dbReference type="Proteomes" id="UP000054498">
    <property type="component" value="Unassembled WGS sequence"/>
</dbReference>
<dbReference type="AlphaFoldDB" id="A0A0D2LF52"/>
<evidence type="ECO:0000313" key="2">
    <source>
        <dbReference type="EMBL" id="KIZ05304.1"/>
    </source>
</evidence>
<keyword evidence="3" id="KW-1185">Reference proteome</keyword>
<feature type="compositionally biased region" description="Low complexity" evidence="1">
    <location>
        <begin position="20"/>
        <end position="36"/>
    </location>
</feature>
<accession>A0A0D2LF52</accession>
<feature type="region of interest" description="Disordered" evidence="1">
    <location>
        <begin position="1"/>
        <end position="48"/>
    </location>
</feature>
<feature type="compositionally biased region" description="Gly residues" evidence="1">
    <location>
        <begin position="174"/>
        <end position="185"/>
    </location>
</feature>
<dbReference type="EMBL" id="KK100527">
    <property type="protein sequence ID" value="KIZ05304.1"/>
    <property type="molecule type" value="Genomic_DNA"/>
</dbReference>
<gene>
    <name evidence="2" type="ORF">MNEG_2651</name>
</gene>